<proteinExistence type="predicted"/>
<comment type="caution">
    <text evidence="1">The sequence shown here is derived from an EMBL/GenBank/DDBJ whole genome shotgun (WGS) entry which is preliminary data.</text>
</comment>
<reference evidence="1 2" key="1">
    <citation type="submission" date="2008-03" db="EMBL/GenBank/DDBJ databases">
        <title>Sequencing of the draft genome and assembly of Burkholderia ambifaria MEX-5.</title>
        <authorList>
            <consortium name="US DOE Joint Genome Institute (JGI-PGF)"/>
            <person name="Copeland A."/>
            <person name="Lucas S."/>
            <person name="Lapidus A."/>
            <person name="Glavina del Rio T."/>
            <person name="Dalin E."/>
            <person name="Tice H."/>
            <person name="Bruce D."/>
            <person name="Goodwin L."/>
            <person name="Pitluck S."/>
            <person name="Larimer F."/>
            <person name="Land M.L."/>
            <person name="Hauser L."/>
            <person name="Tiedje J."/>
            <person name="Richardson P."/>
        </authorList>
    </citation>
    <scope>NUCLEOTIDE SEQUENCE [LARGE SCALE GENOMIC DNA]</scope>
    <source>
        <strain evidence="1 2">MEX-5</strain>
    </source>
</reference>
<dbReference type="AlphaFoldDB" id="B1TFS2"/>
<gene>
    <name evidence="1" type="ORF">BamMEX5DRAFT_6638</name>
</gene>
<dbReference type="RefSeq" id="WP_006762367.1">
    <property type="nucleotide sequence ID" value="NZ_ABLK01000428.1"/>
</dbReference>
<name>B1TFS2_9BURK</name>
<accession>B1TFS2</accession>
<dbReference type="PATRIC" id="fig|396597.7.peg.732"/>
<sequence length="132" mass="15230">MKNEKEKVREMNVVHAESKISNHPADFQPNFQYDSGWNWTDNATEHLLTFTHRLGVAPSLISIFFSPDQESLYPLIWPWAYQQTGNPVSILVNTTAIKLTIWNRAPLHGAWEGEAGPWKLWDAGYFRVFASR</sequence>
<dbReference type="EMBL" id="ABLK01000428">
    <property type="protein sequence ID" value="EDT37585.1"/>
    <property type="molecule type" value="Genomic_DNA"/>
</dbReference>
<evidence type="ECO:0000313" key="2">
    <source>
        <dbReference type="Proteomes" id="UP000004814"/>
    </source>
</evidence>
<evidence type="ECO:0000313" key="1">
    <source>
        <dbReference type="EMBL" id="EDT37585.1"/>
    </source>
</evidence>
<organism evidence="1 2">
    <name type="scientific">Burkholderia ambifaria MEX-5</name>
    <dbReference type="NCBI Taxonomy" id="396597"/>
    <lineage>
        <taxon>Bacteria</taxon>
        <taxon>Pseudomonadati</taxon>
        <taxon>Pseudomonadota</taxon>
        <taxon>Betaproteobacteria</taxon>
        <taxon>Burkholderiales</taxon>
        <taxon>Burkholderiaceae</taxon>
        <taxon>Burkholderia</taxon>
        <taxon>Burkholderia cepacia complex</taxon>
    </lineage>
</organism>
<dbReference type="Proteomes" id="UP000004814">
    <property type="component" value="Unassembled WGS sequence"/>
</dbReference>
<protein>
    <submittedName>
        <fullName evidence="1">Uncharacterized protein</fullName>
    </submittedName>
</protein>